<name>A0ABN5PR59_9ACTO</name>
<dbReference type="SUPFAM" id="SSF53850">
    <property type="entry name" value="Periplasmic binding protein-like II"/>
    <property type="match status" value="1"/>
</dbReference>
<dbReference type="Gene3D" id="3.40.190.120">
    <property type="entry name" value="Osmoprotection protein (prox), domain 2"/>
    <property type="match status" value="1"/>
</dbReference>
<proteinExistence type="predicted"/>
<evidence type="ECO:0000313" key="4">
    <source>
        <dbReference type="Proteomes" id="UP000273001"/>
    </source>
</evidence>
<reference evidence="3 4" key="1">
    <citation type="submission" date="2018-09" db="EMBL/GenBank/DDBJ databases">
        <authorList>
            <person name="Li J."/>
        </authorList>
    </citation>
    <scope>NUCLEOTIDE SEQUENCE [LARGE SCALE GENOMIC DNA]</scope>
    <source>
        <strain evidence="3 4">2129</strain>
    </source>
</reference>
<accession>A0ABN5PR59</accession>
<dbReference type="Pfam" id="PF04069">
    <property type="entry name" value="OpuAC"/>
    <property type="match status" value="1"/>
</dbReference>
<dbReference type="CDD" id="cd13611">
    <property type="entry name" value="PBP2_YehZ"/>
    <property type="match status" value="1"/>
</dbReference>
<protein>
    <submittedName>
        <fullName evidence="3">Glycine betaine ABC transporter substrate-binding protein</fullName>
    </submittedName>
</protein>
<dbReference type="Proteomes" id="UP000273001">
    <property type="component" value="Chromosome"/>
</dbReference>
<feature type="region of interest" description="Disordered" evidence="1">
    <location>
        <begin position="1"/>
        <end position="23"/>
    </location>
</feature>
<dbReference type="InterPro" id="IPR007210">
    <property type="entry name" value="ABC_Gly_betaine_transp_sub-bd"/>
</dbReference>
<sequence>MGLAGCGLSPSTSRVAAAGPGSITPIDGAEDVEVVVGSKNFTEQLILGKMAVLAARASGFRVTDMTNIPGSQPARRLLVAGETNLMWEYTGTAWLTYMGHENGIPDQHEQWQVVRDADEPNGLTWGQPGPMNNTYAFAARSEYAREKGITRLSDIASLPPEERTLCVESEFNSRNDGLVPLLQAYDIPKGEPDGVPRENISLLDTGTIYTATDQGSCNFGEVFTTDGRIDALDLTVLEDDRAFFPSYNISPVFDTELLSRFPGLEDRFGLVNQELTDEEMRSLNYQVDVEGRDPAEVAHDWMVSKGLITRG</sequence>
<evidence type="ECO:0000313" key="3">
    <source>
        <dbReference type="EMBL" id="AYD90880.1"/>
    </source>
</evidence>
<evidence type="ECO:0000256" key="1">
    <source>
        <dbReference type="SAM" id="MobiDB-lite"/>
    </source>
</evidence>
<organism evidence="3 4">
    <name type="scientific">Actinomyces lilanjuaniae</name>
    <dbReference type="NCBI Taxonomy" id="2321394"/>
    <lineage>
        <taxon>Bacteria</taxon>
        <taxon>Bacillati</taxon>
        <taxon>Actinomycetota</taxon>
        <taxon>Actinomycetes</taxon>
        <taxon>Actinomycetales</taxon>
        <taxon>Actinomycetaceae</taxon>
        <taxon>Actinomyces</taxon>
    </lineage>
</organism>
<dbReference type="Gene3D" id="3.40.190.10">
    <property type="entry name" value="Periplasmic binding protein-like II"/>
    <property type="match status" value="1"/>
</dbReference>
<keyword evidence="4" id="KW-1185">Reference proteome</keyword>
<feature type="domain" description="ABC-type glycine betaine transport system substrate-binding" evidence="2">
    <location>
        <begin position="33"/>
        <end position="302"/>
    </location>
</feature>
<evidence type="ECO:0000259" key="2">
    <source>
        <dbReference type="Pfam" id="PF04069"/>
    </source>
</evidence>
<gene>
    <name evidence="3" type="ORF">D5R93_07400</name>
</gene>
<dbReference type="EMBL" id="CP032514">
    <property type="protein sequence ID" value="AYD90880.1"/>
    <property type="molecule type" value="Genomic_DNA"/>
</dbReference>